<dbReference type="Pfam" id="PF13087">
    <property type="entry name" value="AAA_12"/>
    <property type="match status" value="1"/>
</dbReference>
<evidence type="ECO:0000259" key="5">
    <source>
        <dbReference type="Pfam" id="PF13087"/>
    </source>
</evidence>
<dbReference type="GO" id="GO:0005524">
    <property type="term" value="F:ATP binding"/>
    <property type="evidence" value="ECO:0007669"/>
    <property type="project" value="UniProtKB-KW"/>
</dbReference>
<evidence type="ECO:0000256" key="4">
    <source>
        <dbReference type="ARBA" id="ARBA00022840"/>
    </source>
</evidence>
<dbReference type="InterPro" id="IPR047187">
    <property type="entry name" value="SF1_C_Upf1"/>
</dbReference>
<protein>
    <recommendedName>
        <fullName evidence="5">DNA2/NAM7 helicase-like C-terminal domain-containing protein</fullName>
    </recommendedName>
</protein>
<evidence type="ECO:0000256" key="3">
    <source>
        <dbReference type="ARBA" id="ARBA00022806"/>
    </source>
</evidence>
<dbReference type="GO" id="GO:0016787">
    <property type="term" value="F:hydrolase activity"/>
    <property type="evidence" value="ECO:0007669"/>
    <property type="project" value="UniProtKB-KW"/>
</dbReference>
<name>A0AAN5C3Y0_9BILA</name>
<reference evidence="7" key="1">
    <citation type="submission" date="2022-10" db="EMBL/GenBank/DDBJ databases">
        <title>Genome assembly of Pristionchus species.</title>
        <authorList>
            <person name="Yoshida K."/>
            <person name="Sommer R.J."/>
        </authorList>
    </citation>
    <scope>NUCLEOTIDE SEQUENCE [LARGE SCALE GENOMIC DNA]</scope>
    <source>
        <strain evidence="7">RS5460</strain>
    </source>
</reference>
<evidence type="ECO:0000256" key="2">
    <source>
        <dbReference type="ARBA" id="ARBA00022801"/>
    </source>
</evidence>
<dbReference type="PANTHER" id="PTHR43788">
    <property type="entry name" value="DNA2/NAM7 HELICASE FAMILY MEMBER"/>
    <property type="match status" value="1"/>
</dbReference>
<dbReference type="EMBL" id="BTRK01000002">
    <property type="protein sequence ID" value="GMR36213.1"/>
    <property type="molecule type" value="Genomic_DNA"/>
</dbReference>
<dbReference type="AlphaFoldDB" id="A0AAN5C3Y0"/>
<keyword evidence="4" id="KW-0067">ATP-binding</keyword>
<gene>
    <name evidence="6" type="ORF">PMAYCL1PPCAC_06408</name>
</gene>
<keyword evidence="3" id="KW-0347">Helicase</keyword>
<proteinExistence type="predicted"/>
<evidence type="ECO:0000256" key="1">
    <source>
        <dbReference type="ARBA" id="ARBA00022741"/>
    </source>
</evidence>
<dbReference type="GO" id="GO:0043139">
    <property type="term" value="F:5'-3' DNA helicase activity"/>
    <property type="evidence" value="ECO:0007669"/>
    <property type="project" value="TreeGrafter"/>
</dbReference>
<keyword evidence="2" id="KW-0378">Hydrolase</keyword>
<dbReference type="InterPro" id="IPR041679">
    <property type="entry name" value="DNA2/NAM7-like_C"/>
</dbReference>
<keyword evidence="7" id="KW-1185">Reference proteome</keyword>
<accession>A0AAN5C3Y0</accession>
<organism evidence="6 7">
    <name type="scientific">Pristionchus mayeri</name>
    <dbReference type="NCBI Taxonomy" id="1317129"/>
    <lineage>
        <taxon>Eukaryota</taxon>
        <taxon>Metazoa</taxon>
        <taxon>Ecdysozoa</taxon>
        <taxon>Nematoda</taxon>
        <taxon>Chromadorea</taxon>
        <taxon>Rhabditida</taxon>
        <taxon>Rhabditina</taxon>
        <taxon>Diplogasteromorpha</taxon>
        <taxon>Diplogasteroidea</taxon>
        <taxon>Neodiplogasteridae</taxon>
        <taxon>Pristionchus</taxon>
    </lineage>
</organism>
<dbReference type="InterPro" id="IPR050534">
    <property type="entry name" value="Coronavir_polyprotein_1ab"/>
</dbReference>
<evidence type="ECO:0000313" key="6">
    <source>
        <dbReference type="EMBL" id="GMR36213.1"/>
    </source>
</evidence>
<dbReference type="Proteomes" id="UP001328107">
    <property type="component" value="Unassembled WGS sequence"/>
</dbReference>
<feature type="non-terminal residue" evidence="6">
    <location>
        <position position="274"/>
    </location>
</feature>
<dbReference type="InterPro" id="IPR027417">
    <property type="entry name" value="P-loop_NTPase"/>
</dbReference>
<feature type="non-terminal residue" evidence="6">
    <location>
        <position position="1"/>
    </location>
</feature>
<feature type="domain" description="DNA2/NAM7 helicase-like C-terminal" evidence="5">
    <location>
        <begin position="77"/>
        <end position="250"/>
    </location>
</feature>
<dbReference type="CDD" id="cd18808">
    <property type="entry name" value="SF1_C_Upf1"/>
    <property type="match status" value="1"/>
</dbReference>
<comment type="caution">
    <text evidence="6">The sequence shown here is derived from an EMBL/GenBank/DDBJ whole genome shotgun (WGS) entry which is preliminary data.</text>
</comment>
<dbReference type="Gene3D" id="3.40.50.300">
    <property type="entry name" value="P-loop containing nucleotide triphosphate hydrolases"/>
    <property type="match status" value="2"/>
</dbReference>
<keyword evidence="1" id="KW-0547">Nucleotide-binding</keyword>
<dbReference type="PANTHER" id="PTHR43788:SF16">
    <property type="entry name" value="HELICASE WITH ZINC FINGER 2"/>
    <property type="match status" value="1"/>
</dbReference>
<evidence type="ECO:0000313" key="7">
    <source>
        <dbReference type="Proteomes" id="UP001328107"/>
    </source>
</evidence>
<dbReference type="SUPFAM" id="SSF52540">
    <property type="entry name" value="P-loop containing nucleoside triphosphate hydrolases"/>
    <property type="match status" value="1"/>
</dbReference>
<sequence length="274" mass="31167">VSVSSRSLSGQFWDVDRIIIDEASLLTEATFYCLVRCFPKASFVLIGDDKQLPPFMYDHKVLGHQLAGKAALTVAMRRKNLPIIQLVEVYRAPQQLVQPYNNLSYDGTLLSNKVLHKESCRPLLEVGLVPESRPDLLLVDIPSGHQKGNHSPYNEMEIDVVVSLLDVFPPPYHDDIMIICLYKEQKTRLQMRLGPEYEIMTVDSSQGKEKPIVIVLTTRTDKESEFFLDKNRCTVAVSRHQRSLIILGNDSLLSSQLPWSKVLEDFTRIKSDQI</sequence>